<dbReference type="Gene3D" id="3.40.50.300">
    <property type="entry name" value="P-loop containing nucleotide triphosphate hydrolases"/>
    <property type="match status" value="1"/>
</dbReference>
<accession>A0A8E1UPN0</accession>
<feature type="transmembrane region" description="Helical" evidence="1">
    <location>
        <begin position="192"/>
        <end position="211"/>
    </location>
</feature>
<dbReference type="OrthoDB" id="87655at2"/>
<feature type="transmembrane region" description="Helical" evidence="1">
    <location>
        <begin position="165"/>
        <end position="186"/>
    </location>
</feature>
<protein>
    <recommendedName>
        <fullName evidence="4">Cytidylate kinase</fullName>
    </recommendedName>
</protein>
<dbReference type="SUPFAM" id="SSF52540">
    <property type="entry name" value="P-loop containing nucleoside triphosphate hydrolases"/>
    <property type="match status" value="1"/>
</dbReference>
<feature type="transmembrane region" description="Helical" evidence="1">
    <location>
        <begin position="54"/>
        <end position="73"/>
    </location>
</feature>
<dbReference type="Pfam" id="PF19700">
    <property type="entry name" value="DUF6198"/>
    <property type="match status" value="1"/>
</dbReference>
<keyword evidence="1" id="KW-1133">Transmembrane helix</keyword>
<dbReference type="Pfam" id="PF13189">
    <property type="entry name" value="Cytidylate_kin2"/>
    <property type="match status" value="1"/>
</dbReference>
<gene>
    <name evidence="2" type="ORF">ACU52_11770</name>
</gene>
<name>A0A8E1UPN0_9BACT</name>
<dbReference type="RefSeq" id="WP_053398918.1">
    <property type="nucleotide sequence ID" value="NZ_DBFJNZ010000092.1"/>
</dbReference>
<proteinExistence type="predicted"/>
<comment type="caution">
    <text evidence="2">The sequence shown here is derived from an EMBL/GenBank/DDBJ whole genome shotgun (WGS) entry which is preliminary data.</text>
</comment>
<evidence type="ECO:0000313" key="3">
    <source>
        <dbReference type="Proteomes" id="UP000036951"/>
    </source>
</evidence>
<keyword evidence="3" id="KW-1185">Reference proteome</keyword>
<evidence type="ECO:0008006" key="4">
    <source>
        <dbReference type="Google" id="ProtNLM"/>
    </source>
</evidence>
<feature type="transmembrane region" description="Helical" evidence="1">
    <location>
        <begin position="121"/>
        <end position="144"/>
    </location>
</feature>
<dbReference type="Proteomes" id="UP000036951">
    <property type="component" value="Unassembled WGS sequence"/>
</dbReference>
<dbReference type="PANTHER" id="PTHR40078:SF1">
    <property type="entry name" value="INTEGRAL MEMBRANE PROTEIN"/>
    <property type="match status" value="1"/>
</dbReference>
<dbReference type="InterPro" id="IPR038750">
    <property type="entry name" value="YczE/YyaS-like"/>
</dbReference>
<reference evidence="2 3" key="1">
    <citation type="submission" date="2015-06" db="EMBL/GenBank/DDBJ databases">
        <title>Prevotella sp. 109, sp. nov., a novel member of the family Prevotellaceae isolated from human faeces.</title>
        <authorList>
            <person name="Shkoporov A.N."/>
            <person name="Chaplin A.V."/>
            <person name="Kafarskaia L.I."/>
            <person name="Efimov B.A."/>
        </authorList>
    </citation>
    <scope>NUCLEOTIDE SEQUENCE [LARGE SCALE GENOMIC DNA]</scope>
    <source>
        <strain evidence="2 3">109</strain>
    </source>
</reference>
<dbReference type="InterPro" id="IPR027417">
    <property type="entry name" value="P-loop_NTPase"/>
</dbReference>
<keyword evidence="1" id="KW-0812">Transmembrane</keyword>
<keyword evidence="1" id="KW-0472">Membrane</keyword>
<feature type="transmembrane region" description="Helical" evidence="1">
    <location>
        <begin position="85"/>
        <end position="109"/>
    </location>
</feature>
<dbReference type="EMBL" id="LFQU01000026">
    <property type="protein sequence ID" value="KOO67760.1"/>
    <property type="molecule type" value="Genomic_DNA"/>
</dbReference>
<dbReference type="AlphaFoldDB" id="A0A8E1UPN0"/>
<organism evidence="2 3">
    <name type="scientific">Xylanibacter rarus</name>
    <dbReference type="NCBI Taxonomy" id="1676614"/>
    <lineage>
        <taxon>Bacteria</taxon>
        <taxon>Pseudomonadati</taxon>
        <taxon>Bacteroidota</taxon>
        <taxon>Bacteroidia</taxon>
        <taxon>Bacteroidales</taxon>
        <taxon>Prevotellaceae</taxon>
        <taxon>Xylanibacter</taxon>
    </lineage>
</organism>
<sequence>MQKKTIFLTRRYILFIISVFINAYGIAFITKALLGTSPITSVNYVLSMFTPLTMGQWTIIVNLLFVATEPLMMSRSQLRADLRMYLIQIPVTLCFGTFIDISMSSLSWLQPEAYPMQLLSMLAGCVILACGITLEVKADVAMVAGEFFVRVLARRIGGDFGYVKLGFDVGNVILACVFSMLFIGGIHGVREGTVAAALLVGPIVHFLTPFCRVLNGVLGYSEQTEGKAAAAPADVVVTIAREFGSGGHMLGEMLASRLGVRLYDREFIKMAAKSSGINEDYIRRNEQTIPSFWLKCILSQGYGTQAGRGLSDDDVLFLAESKIVQQLADKEPCVIVGRCADFVLKGRPGVVRVFCYCDRDTAIDRCTSEYGLDKVKAEAEIKRLNKARGTHYEYYTGQRWDDPRNYDLMINTGSMTLDQACDIIVRMYANAKAGMKAAVAGRTEA</sequence>
<dbReference type="PANTHER" id="PTHR40078">
    <property type="entry name" value="INTEGRAL MEMBRANE PROTEIN-RELATED"/>
    <property type="match status" value="1"/>
</dbReference>
<evidence type="ECO:0000256" key="1">
    <source>
        <dbReference type="SAM" id="Phobius"/>
    </source>
</evidence>
<feature type="transmembrane region" description="Helical" evidence="1">
    <location>
        <begin position="12"/>
        <end position="34"/>
    </location>
</feature>
<evidence type="ECO:0000313" key="2">
    <source>
        <dbReference type="EMBL" id="KOO67760.1"/>
    </source>
</evidence>